<keyword evidence="3" id="KW-1185">Reference proteome</keyword>
<name>A0AA40HY99_CNENI</name>
<evidence type="ECO:0000313" key="3">
    <source>
        <dbReference type="Proteomes" id="UP001177744"/>
    </source>
</evidence>
<dbReference type="Pfam" id="PF25524">
    <property type="entry name" value="RSLD_CPSF6"/>
    <property type="match status" value="1"/>
</dbReference>
<dbReference type="InterPro" id="IPR057951">
    <property type="entry name" value="CPSF6/7_RSLD_N"/>
</dbReference>
<proteinExistence type="predicted"/>
<organism evidence="2 3">
    <name type="scientific">Cnephaeus nilssonii</name>
    <name type="common">Northern bat</name>
    <name type="synonym">Eptesicus nilssonii</name>
    <dbReference type="NCBI Taxonomy" id="3371016"/>
    <lineage>
        <taxon>Eukaryota</taxon>
        <taxon>Metazoa</taxon>
        <taxon>Chordata</taxon>
        <taxon>Craniata</taxon>
        <taxon>Vertebrata</taxon>
        <taxon>Euteleostomi</taxon>
        <taxon>Mammalia</taxon>
        <taxon>Eutheria</taxon>
        <taxon>Laurasiatheria</taxon>
        <taxon>Chiroptera</taxon>
        <taxon>Yangochiroptera</taxon>
        <taxon>Vespertilionidae</taxon>
        <taxon>Cnephaeus</taxon>
    </lineage>
</organism>
<dbReference type="AlphaFoldDB" id="A0AA40HY99"/>
<gene>
    <name evidence="2" type="ORF">QTO34_019878</name>
</gene>
<dbReference type="EMBL" id="JAULJE010000009">
    <property type="protein sequence ID" value="KAK1339201.1"/>
    <property type="molecule type" value="Genomic_DNA"/>
</dbReference>
<evidence type="ECO:0000259" key="1">
    <source>
        <dbReference type="Pfam" id="PF25524"/>
    </source>
</evidence>
<sequence>MKRDRAISSNSISKAISGVSAVDDSDLIEMLLTAIPVIKHCLHGIEAKCYSMAFQKKLFKKKKHLSQERSPRWSLSQESSRMRWDLLHNEVQQ</sequence>
<accession>A0AA40HY99</accession>
<reference evidence="2" key="1">
    <citation type="submission" date="2023-06" db="EMBL/GenBank/DDBJ databases">
        <title>Reference genome for the Northern bat (Eptesicus nilssonii), a most northern bat species.</title>
        <authorList>
            <person name="Laine V.N."/>
            <person name="Pulliainen A.T."/>
            <person name="Lilley T.M."/>
        </authorList>
    </citation>
    <scope>NUCLEOTIDE SEQUENCE</scope>
    <source>
        <strain evidence="2">BLF_Eptnil</strain>
        <tissue evidence="2">Kidney</tissue>
    </source>
</reference>
<feature type="non-terminal residue" evidence="2">
    <location>
        <position position="93"/>
    </location>
</feature>
<comment type="caution">
    <text evidence="2">The sequence shown here is derived from an EMBL/GenBank/DDBJ whole genome shotgun (WGS) entry which is preliminary data.</text>
</comment>
<protein>
    <recommendedName>
        <fullName evidence="1">CPSF6/7 RSLD domain-containing protein</fullName>
    </recommendedName>
</protein>
<feature type="domain" description="CPSF6/7 RSLD" evidence="1">
    <location>
        <begin position="1"/>
        <end position="52"/>
    </location>
</feature>
<evidence type="ECO:0000313" key="2">
    <source>
        <dbReference type="EMBL" id="KAK1339201.1"/>
    </source>
</evidence>
<dbReference type="Proteomes" id="UP001177744">
    <property type="component" value="Unassembled WGS sequence"/>
</dbReference>